<dbReference type="InterPro" id="IPR049052">
    <property type="entry name" value="nSTAND1"/>
</dbReference>
<dbReference type="Gene3D" id="3.40.50.300">
    <property type="entry name" value="P-loop containing nucleotide triphosphate hydrolases"/>
    <property type="match status" value="1"/>
</dbReference>
<evidence type="ECO:0000256" key="2">
    <source>
        <dbReference type="SAM" id="Coils"/>
    </source>
</evidence>
<dbReference type="Proteomes" id="UP000467700">
    <property type="component" value="Unassembled WGS sequence"/>
</dbReference>
<dbReference type="OrthoDB" id="3052556at2759"/>
<sequence length="613" mass="69221">MPKKTKKQEKSSVPTTAKKVFSSSKQVIEVLKSVAGLAPLPYLKDALEVVQRVLQACEDVTTIEQRVKELQDRICDLLFVILDSSTVHKDSKDGVREAAGNMKEDIERLKSNLEQIAQNLKEIKVQKRWQLFVFKDANQSKLDQCFADLTVGLEKFNLSSNLRSSQTLQEIQARLDKMQGVAEDIREGVEELKIVVARLGQLKVQQAENAFKRRPIPLKPRIFYGRDDMVEEIIGWLLVENTNNAPYVCILGPGGMGKTSLALAVANSPLIDAKFHQTRRLWVPCVEATSSNAFLQLLYVNLRTTRDTKDALADILFDLSSSDEPRLILLDNFETPWNLADGSQTEINEILCRLANLCHVALIVTMRGTNPPSEDIEWRMAYVPPTDLKASRLIWSTINSNSKDNPQDVDRLIESLGQMPFAVTLMASLGKESRLPASQLLTEWARAEEREKAFKILDQVDDPLTSIRIVQGLAETHMLLDHDILAMQYANQALSIRQQHFGRTPSMASTFEIMGQIYIRRGEFEDARGAYETVLDLWSGLDIGDPQLDGRINYCKNILQLLAEKEANPDKTIGFPRLSRWAYAPDGLSILLFPRSDEEKIDLEAYTYRRTGS</sequence>
<evidence type="ECO:0000313" key="4">
    <source>
        <dbReference type="EMBL" id="CAA7262580.1"/>
    </source>
</evidence>
<keyword evidence="1" id="KW-0802">TPR repeat</keyword>
<feature type="repeat" description="TPR" evidence="1">
    <location>
        <begin position="508"/>
        <end position="541"/>
    </location>
</feature>
<reference evidence="4 5" key="1">
    <citation type="submission" date="2020-01" db="EMBL/GenBank/DDBJ databases">
        <authorList>
            <person name="Gupta K D."/>
        </authorList>
    </citation>
    <scope>NUCLEOTIDE SEQUENCE [LARGE SCALE GENOMIC DNA]</scope>
</reference>
<dbReference type="PROSITE" id="PS50005">
    <property type="entry name" value="TPR"/>
    <property type="match status" value="1"/>
</dbReference>
<evidence type="ECO:0000259" key="3">
    <source>
        <dbReference type="Pfam" id="PF20703"/>
    </source>
</evidence>
<gene>
    <name evidence="4" type="ORF">AAE3_LOCUS4882</name>
</gene>
<keyword evidence="5" id="KW-1185">Reference proteome</keyword>
<dbReference type="SUPFAM" id="SSF48452">
    <property type="entry name" value="TPR-like"/>
    <property type="match status" value="1"/>
</dbReference>
<dbReference type="InterPro" id="IPR027417">
    <property type="entry name" value="P-loop_NTPase"/>
</dbReference>
<dbReference type="InterPro" id="IPR059179">
    <property type="entry name" value="MLKL-like_MCAfunc"/>
</dbReference>
<feature type="domain" description="Novel STAND NTPase 1" evidence="3">
    <location>
        <begin position="221"/>
        <end position="367"/>
    </location>
</feature>
<evidence type="ECO:0000313" key="5">
    <source>
        <dbReference type="Proteomes" id="UP000467700"/>
    </source>
</evidence>
<comment type="caution">
    <text evidence="4">The sequence shown here is derived from an EMBL/GenBank/DDBJ whole genome shotgun (WGS) entry which is preliminary data.</text>
</comment>
<dbReference type="SUPFAM" id="SSF52540">
    <property type="entry name" value="P-loop containing nucleoside triphosphate hydrolases"/>
    <property type="match status" value="1"/>
</dbReference>
<proteinExistence type="predicted"/>
<organism evidence="4 5">
    <name type="scientific">Cyclocybe aegerita</name>
    <name type="common">Black poplar mushroom</name>
    <name type="synonym">Agrocybe aegerita</name>
    <dbReference type="NCBI Taxonomy" id="1973307"/>
    <lineage>
        <taxon>Eukaryota</taxon>
        <taxon>Fungi</taxon>
        <taxon>Dikarya</taxon>
        <taxon>Basidiomycota</taxon>
        <taxon>Agaricomycotina</taxon>
        <taxon>Agaricomycetes</taxon>
        <taxon>Agaricomycetidae</taxon>
        <taxon>Agaricales</taxon>
        <taxon>Agaricineae</taxon>
        <taxon>Bolbitiaceae</taxon>
        <taxon>Cyclocybe</taxon>
    </lineage>
</organism>
<dbReference type="InterPro" id="IPR019734">
    <property type="entry name" value="TPR_rpt"/>
</dbReference>
<name>A0A8S0VUR2_CYCAE</name>
<dbReference type="InterPro" id="IPR036537">
    <property type="entry name" value="Adaptor_Cbl_N_dom_sf"/>
</dbReference>
<accession>A0A8S0VUR2</accession>
<feature type="coiled-coil region" evidence="2">
    <location>
        <begin position="53"/>
        <end position="126"/>
    </location>
</feature>
<evidence type="ECO:0000256" key="1">
    <source>
        <dbReference type="PROSITE-ProRule" id="PRU00339"/>
    </source>
</evidence>
<dbReference type="EMBL" id="CACVBS010000036">
    <property type="protein sequence ID" value="CAA7262580.1"/>
    <property type="molecule type" value="Genomic_DNA"/>
</dbReference>
<dbReference type="Pfam" id="PF20703">
    <property type="entry name" value="nSTAND1"/>
    <property type="match status" value="1"/>
</dbReference>
<dbReference type="Gene3D" id="1.25.40.10">
    <property type="entry name" value="Tetratricopeptide repeat domain"/>
    <property type="match status" value="1"/>
</dbReference>
<dbReference type="PANTHER" id="PTHR47691:SF3">
    <property type="entry name" value="HTH-TYPE TRANSCRIPTIONAL REGULATOR RV0890C-RELATED"/>
    <property type="match status" value="1"/>
</dbReference>
<dbReference type="PANTHER" id="PTHR47691">
    <property type="entry name" value="REGULATOR-RELATED"/>
    <property type="match status" value="1"/>
</dbReference>
<dbReference type="AlphaFoldDB" id="A0A8S0VUR2"/>
<dbReference type="CDD" id="cd21037">
    <property type="entry name" value="MLKL_NTD"/>
    <property type="match status" value="1"/>
</dbReference>
<dbReference type="InterPro" id="IPR011990">
    <property type="entry name" value="TPR-like_helical_dom_sf"/>
</dbReference>
<dbReference type="GO" id="GO:0007166">
    <property type="term" value="P:cell surface receptor signaling pathway"/>
    <property type="evidence" value="ECO:0007669"/>
    <property type="project" value="InterPro"/>
</dbReference>
<dbReference type="Gene3D" id="1.20.930.20">
    <property type="entry name" value="Adaptor protein Cbl, N-terminal domain"/>
    <property type="match status" value="1"/>
</dbReference>
<protein>
    <recommendedName>
        <fullName evidence="3">Novel STAND NTPase 1 domain-containing protein</fullName>
    </recommendedName>
</protein>
<keyword evidence="2" id="KW-0175">Coiled coil</keyword>